<gene>
    <name evidence="1" type="ORF">HQ35_01660</name>
    <name evidence="2" type="ORF">SAMN02745205_01525</name>
</gene>
<dbReference type="AlphaFoldDB" id="A0A099WQY2"/>
<keyword evidence="3" id="KW-1185">Reference proteome</keyword>
<sequence>MKCSVELSYYPLVDDFKPHVKAFIAELQKYDRLKVEPGSISTRVFGEYTEVMAALTEVMGKSFQGPAASVVIKILNADRDK</sequence>
<dbReference type="EMBL" id="JQJD01000005">
    <property type="protein sequence ID" value="KGN82939.1"/>
    <property type="molecule type" value="Genomic_DNA"/>
</dbReference>
<evidence type="ECO:0000313" key="3">
    <source>
        <dbReference type="Proteomes" id="UP000030125"/>
    </source>
</evidence>
<dbReference type="Proteomes" id="UP000030125">
    <property type="component" value="Unassembled WGS sequence"/>
</dbReference>
<reference evidence="1 3" key="1">
    <citation type="submission" date="2014-08" db="EMBL/GenBank/DDBJ databases">
        <title>Porphyromonas cangingivalis strain:COT-109_OH1386 Genome sequencing.</title>
        <authorList>
            <person name="Wallis C."/>
            <person name="Deusch O."/>
            <person name="O'Flynn C."/>
            <person name="Davis I."/>
            <person name="Jospin G."/>
            <person name="Darling A.E."/>
            <person name="Coil D.A."/>
            <person name="Alexiev A."/>
            <person name="Horsfall A."/>
            <person name="Kirkwood N."/>
            <person name="Harris S."/>
            <person name="Eisen J.A."/>
        </authorList>
    </citation>
    <scope>NUCLEOTIDE SEQUENCE [LARGE SCALE GENOMIC DNA]</scope>
    <source>
        <strain evidence="3">COT-109 OH1386</strain>
        <strain evidence="1">COT-109_OH1386</strain>
    </source>
</reference>
<evidence type="ECO:0000313" key="1">
    <source>
        <dbReference type="EMBL" id="KGN82939.1"/>
    </source>
</evidence>
<reference evidence="2 4" key="2">
    <citation type="submission" date="2017-02" db="EMBL/GenBank/DDBJ databases">
        <authorList>
            <person name="Peterson S.W."/>
        </authorList>
    </citation>
    <scope>NUCLEOTIDE SEQUENCE [LARGE SCALE GENOMIC DNA]</scope>
    <source>
        <strain evidence="2 4">ATCC 700135</strain>
    </source>
</reference>
<dbReference type="SUPFAM" id="SSF89957">
    <property type="entry name" value="MTH1187/YkoF-like"/>
    <property type="match status" value="1"/>
</dbReference>
<evidence type="ECO:0000313" key="2">
    <source>
        <dbReference type="EMBL" id="SJZ66307.1"/>
    </source>
</evidence>
<dbReference type="InterPro" id="IPR029756">
    <property type="entry name" value="MTH1187/YkoF-like"/>
</dbReference>
<dbReference type="STRING" id="36874.HQ34_07200"/>
<organism evidence="1 3">
    <name type="scientific">Porphyromonas cangingivalis</name>
    <dbReference type="NCBI Taxonomy" id="36874"/>
    <lineage>
        <taxon>Bacteria</taxon>
        <taxon>Pseudomonadati</taxon>
        <taxon>Bacteroidota</taxon>
        <taxon>Bacteroidia</taxon>
        <taxon>Bacteroidales</taxon>
        <taxon>Porphyromonadaceae</taxon>
        <taxon>Porphyromonas</taxon>
    </lineage>
</organism>
<dbReference type="EMBL" id="FUWL01000013">
    <property type="protein sequence ID" value="SJZ66307.1"/>
    <property type="molecule type" value="Genomic_DNA"/>
</dbReference>
<evidence type="ECO:0000313" key="4">
    <source>
        <dbReference type="Proteomes" id="UP000189956"/>
    </source>
</evidence>
<dbReference type="RefSeq" id="WP_025839515.1">
    <property type="nucleotide sequence ID" value="NZ_CALTZT010000098.1"/>
</dbReference>
<dbReference type="eggNOG" id="COG0011">
    <property type="taxonomic scope" value="Bacteria"/>
</dbReference>
<accession>A0A099WQY2</accession>
<dbReference type="OrthoDB" id="164222at2"/>
<dbReference type="Proteomes" id="UP000189956">
    <property type="component" value="Unassembled WGS sequence"/>
</dbReference>
<protein>
    <submittedName>
        <fullName evidence="2">Uncharacterized conserved protein YqgV, UPF0045/DUF77 family</fullName>
    </submittedName>
</protein>
<proteinExistence type="predicted"/>
<dbReference type="Gene3D" id="3.30.70.930">
    <property type="match status" value="1"/>
</dbReference>
<name>A0A099WQY2_PORCN</name>